<name>A0A7C8ZGQ8_OPUST</name>
<reference evidence="1" key="1">
    <citation type="journal article" date="2013" name="J. Plant Res.">
        <title>Effect of fungi and light on seed germination of three Opuntia species from semiarid lands of central Mexico.</title>
        <authorList>
            <person name="Delgado-Sanchez P."/>
            <person name="Jimenez-Bremont J.F."/>
            <person name="Guerrero-Gonzalez Mde L."/>
            <person name="Flores J."/>
        </authorList>
    </citation>
    <scope>NUCLEOTIDE SEQUENCE</scope>
    <source>
        <tissue evidence="1">Cladode</tissue>
    </source>
</reference>
<evidence type="ECO:0000313" key="1">
    <source>
        <dbReference type="EMBL" id="MBA4642878.1"/>
    </source>
</evidence>
<reference evidence="1" key="2">
    <citation type="submission" date="2020-07" db="EMBL/GenBank/DDBJ databases">
        <authorList>
            <person name="Vera ALvarez R."/>
            <person name="Arias-Moreno D.M."/>
            <person name="Jimenez-Jacinto V."/>
            <person name="Jimenez-Bremont J.F."/>
            <person name="Swaminathan K."/>
            <person name="Moose S.P."/>
            <person name="Guerrero-Gonzalez M.L."/>
            <person name="Marino-Ramirez L."/>
            <person name="Landsman D."/>
            <person name="Rodriguez-Kessler M."/>
            <person name="Delgado-Sanchez P."/>
        </authorList>
    </citation>
    <scope>NUCLEOTIDE SEQUENCE</scope>
    <source>
        <tissue evidence="1">Cladode</tissue>
    </source>
</reference>
<dbReference type="EMBL" id="GISG01130132">
    <property type="protein sequence ID" value="MBA4642878.1"/>
    <property type="molecule type" value="Transcribed_RNA"/>
</dbReference>
<sequence>MSLPFGIFLVCIRNGNLTITEVLAIHCLNGRIRCLKGIVANKSKATRISCLRISHNLGVCNYDSKRTESIIKEFFIHIRVQITNEKICSNIQTLLVLGSLIYTYRFPINLDHVKNFNSIVGIFFTPEFHKSIALMKICHSIFGHIHINNGASLNKQFP</sequence>
<organism evidence="1">
    <name type="scientific">Opuntia streptacantha</name>
    <name type="common">Prickly pear cactus</name>
    <name type="synonym">Opuntia cardona</name>
    <dbReference type="NCBI Taxonomy" id="393608"/>
    <lineage>
        <taxon>Eukaryota</taxon>
        <taxon>Viridiplantae</taxon>
        <taxon>Streptophyta</taxon>
        <taxon>Embryophyta</taxon>
        <taxon>Tracheophyta</taxon>
        <taxon>Spermatophyta</taxon>
        <taxon>Magnoliopsida</taxon>
        <taxon>eudicotyledons</taxon>
        <taxon>Gunneridae</taxon>
        <taxon>Pentapetalae</taxon>
        <taxon>Caryophyllales</taxon>
        <taxon>Cactineae</taxon>
        <taxon>Cactaceae</taxon>
        <taxon>Opuntioideae</taxon>
        <taxon>Opuntia</taxon>
    </lineage>
</organism>
<dbReference type="AlphaFoldDB" id="A0A7C8ZGQ8"/>
<proteinExistence type="predicted"/>
<accession>A0A7C8ZGQ8</accession>
<protein>
    <submittedName>
        <fullName evidence="1">Uncharacterized protein</fullName>
    </submittedName>
</protein>